<keyword evidence="2" id="KW-1133">Transmembrane helix</keyword>
<dbReference type="InterPro" id="IPR010004">
    <property type="entry name" value="Uncharacterised_Ycf66"/>
</dbReference>
<dbReference type="Pfam" id="PF07444">
    <property type="entry name" value="Ycf66_N"/>
    <property type="match status" value="1"/>
</dbReference>
<sequence>MVNFGLNSASILGIFLAVAGASLYFMRSFRPELSRDQDIFFAAVGLLCGFILLFQGWRLDPILQFGQFLLTAMAVAFGVETIRLRSATAEQAKRSAPTVDRDRRASKVYRAEIDDMEPSFEEEEPVDSRRRLRGTATERSPRNTAYEEESSRPSRSRSTRNRRSSSPRPSSRRGSDFYDYEEDYDEPKPRYDDRRRRNLDEEDTDEYLPPRRPRREETSSSSSSRYPRKPRTREDSPRRSSSESPVRSRPPANRSSSRRRPSPPREDYVDYKPIDPPENENDDPDDYDQFDY</sequence>
<feature type="transmembrane region" description="Helical" evidence="2">
    <location>
        <begin position="38"/>
        <end position="57"/>
    </location>
</feature>
<feature type="compositionally biased region" description="Basic and acidic residues" evidence="1">
    <location>
        <begin position="263"/>
        <end position="275"/>
    </location>
</feature>
<feature type="region of interest" description="Disordered" evidence="1">
    <location>
        <begin position="112"/>
        <end position="292"/>
    </location>
</feature>
<name>A0A5B8NKW3_9CHRO</name>
<evidence type="ECO:0008006" key="5">
    <source>
        <dbReference type="Google" id="ProtNLM"/>
    </source>
</evidence>
<evidence type="ECO:0000256" key="1">
    <source>
        <dbReference type="SAM" id="MobiDB-lite"/>
    </source>
</evidence>
<reference evidence="3" key="1">
    <citation type="submission" date="2019-08" db="EMBL/GenBank/DDBJ databases">
        <title>Carotenoids and Carotenoid Binding Proteins in the Halophilic Cyanobacterium Euhalothece sp. ZM00.</title>
        <authorList>
            <person name="Cho S.M."/>
            <person name="Song J.Y."/>
            <person name="Park Y.-I."/>
        </authorList>
    </citation>
    <scope>NUCLEOTIDE SEQUENCE [LARGE SCALE GENOMIC DNA]</scope>
    <source>
        <strain evidence="3">Z-M001</strain>
    </source>
</reference>
<feature type="compositionally biased region" description="Low complexity" evidence="1">
    <location>
        <begin position="242"/>
        <end position="255"/>
    </location>
</feature>
<organism evidence="3 4">
    <name type="scientific">Euhalothece natronophila Z-M001</name>
    <dbReference type="NCBI Taxonomy" id="522448"/>
    <lineage>
        <taxon>Bacteria</taxon>
        <taxon>Bacillati</taxon>
        <taxon>Cyanobacteriota</taxon>
        <taxon>Cyanophyceae</taxon>
        <taxon>Oscillatoriophycideae</taxon>
        <taxon>Chroococcales</taxon>
        <taxon>Halothecacae</taxon>
        <taxon>Halothece cluster</taxon>
        <taxon>Euhalothece</taxon>
    </lineage>
</organism>
<dbReference type="OrthoDB" id="421362at2"/>
<keyword evidence="2" id="KW-0472">Membrane</keyword>
<proteinExistence type="predicted"/>
<accession>A0A5B8NKW3</accession>
<protein>
    <recommendedName>
        <fullName evidence="5">Ycf66 family protein</fullName>
    </recommendedName>
</protein>
<dbReference type="KEGG" id="enn:FRE64_06595"/>
<feature type="compositionally biased region" description="Basic and acidic residues" evidence="1">
    <location>
        <begin position="186"/>
        <end position="199"/>
    </location>
</feature>
<dbReference type="AlphaFoldDB" id="A0A5B8NKW3"/>
<dbReference type="Proteomes" id="UP000318453">
    <property type="component" value="Chromosome"/>
</dbReference>
<gene>
    <name evidence="3" type="ORF">FRE64_06595</name>
</gene>
<feature type="compositionally biased region" description="Acidic residues" evidence="1">
    <location>
        <begin position="114"/>
        <end position="125"/>
    </location>
</feature>
<keyword evidence="4" id="KW-1185">Reference proteome</keyword>
<feature type="transmembrane region" description="Helical" evidence="2">
    <location>
        <begin position="63"/>
        <end position="84"/>
    </location>
</feature>
<evidence type="ECO:0000256" key="2">
    <source>
        <dbReference type="SAM" id="Phobius"/>
    </source>
</evidence>
<dbReference type="RefSeq" id="WP_146295226.1">
    <property type="nucleotide sequence ID" value="NZ_CP042326.1"/>
</dbReference>
<feature type="compositionally biased region" description="Acidic residues" evidence="1">
    <location>
        <begin position="277"/>
        <end position="292"/>
    </location>
</feature>
<dbReference type="EMBL" id="CP042326">
    <property type="protein sequence ID" value="QDZ39626.1"/>
    <property type="molecule type" value="Genomic_DNA"/>
</dbReference>
<evidence type="ECO:0000313" key="3">
    <source>
        <dbReference type="EMBL" id="QDZ39626.1"/>
    </source>
</evidence>
<feature type="compositionally biased region" description="Basic residues" evidence="1">
    <location>
        <begin position="154"/>
        <end position="165"/>
    </location>
</feature>
<feature type="compositionally biased region" description="Basic and acidic residues" evidence="1">
    <location>
        <begin position="232"/>
        <end position="241"/>
    </location>
</feature>
<feature type="transmembrane region" description="Helical" evidence="2">
    <location>
        <begin position="6"/>
        <end position="26"/>
    </location>
</feature>
<keyword evidence="2" id="KW-0812">Transmembrane</keyword>
<evidence type="ECO:0000313" key="4">
    <source>
        <dbReference type="Proteomes" id="UP000318453"/>
    </source>
</evidence>